<reference evidence="9" key="1">
    <citation type="submission" date="2018-05" db="EMBL/GenBank/DDBJ databases">
        <authorList>
            <person name="Lanie J.A."/>
            <person name="Ng W.-L."/>
            <person name="Kazmierczak K.M."/>
            <person name="Andrzejewski T.M."/>
            <person name="Davidsen T.M."/>
            <person name="Wayne K.J."/>
            <person name="Tettelin H."/>
            <person name="Glass J.I."/>
            <person name="Rusch D."/>
            <person name="Podicherti R."/>
            <person name="Tsui H.-C.T."/>
            <person name="Winkler M.E."/>
        </authorList>
    </citation>
    <scope>NUCLEOTIDE SEQUENCE</scope>
</reference>
<dbReference type="GO" id="GO:0090529">
    <property type="term" value="P:cell septum assembly"/>
    <property type="evidence" value="ECO:0007669"/>
    <property type="project" value="InterPro"/>
</dbReference>
<evidence type="ECO:0000256" key="6">
    <source>
        <dbReference type="ARBA" id="ARBA00023306"/>
    </source>
</evidence>
<organism evidence="9">
    <name type="scientific">marine metagenome</name>
    <dbReference type="NCBI Taxonomy" id="408172"/>
    <lineage>
        <taxon>unclassified sequences</taxon>
        <taxon>metagenomes</taxon>
        <taxon>ecological metagenomes</taxon>
    </lineage>
</organism>
<dbReference type="InterPro" id="IPR005548">
    <property type="entry name" value="Cell_div_FtsQ/DivIB_C"/>
</dbReference>
<keyword evidence="3" id="KW-0132">Cell division</keyword>
<evidence type="ECO:0000256" key="3">
    <source>
        <dbReference type="ARBA" id="ARBA00022618"/>
    </source>
</evidence>
<name>A0A381NFJ8_9ZZZZ</name>
<dbReference type="Gene3D" id="3.10.20.310">
    <property type="entry name" value="membrane protein fhac"/>
    <property type="match status" value="1"/>
</dbReference>
<gene>
    <name evidence="9" type="ORF">METZ01_LOCUS6214</name>
</gene>
<proteinExistence type="predicted"/>
<feature type="domain" description="Cell division protein FtsQ/DivIB C-terminal" evidence="7">
    <location>
        <begin position="104"/>
        <end position="215"/>
    </location>
</feature>
<evidence type="ECO:0000259" key="8">
    <source>
        <dbReference type="Pfam" id="PF08478"/>
    </source>
</evidence>
<accession>A0A381NFJ8</accession>
<sequence>MVSRSLSVITALALLVLAVQSGRTVWGYITGPLDLVRVEGDLSGAERTTVVAVVNEAMSMGDAINPSDLQEKIADIDWIRAVTVRRNWPNSVHVTVNRELPTVRWGIDGYLNGKGDVLSMAEKYQGNLPLVNATSSDSAASMRVFKTFSTLVGRSGLRIVELDESSVAGWTVTFANGLSVTTGKTDVLNRLRRFVCVYEEVLQGNEDHVVRADARYPSGVAIEWDEEVSTLVASRGL</sequence>
<keyword evidence="5" id="KW-1133">Transmembrane helix</keyword>
<evidence type="ECO:0000259" key="7">
    <source>
        <dbReference type="Pfam" id="PF03799"/>
    </source>
</evidence>
<evidence type="ECO:0000256" key="5">
    <source>
        <dbReference type="ARBA" id="ARBA00022989"/>
    </source>
</evidence>
<dbReference type="AlphaFoldDB" id="A0A381NFJ8"/>
<evidence type="ECO:0000313" key="9">
    <source>
        <dbReference type="EMBL" id="SUZ53360.1"/>
    </source>
</evidence>
<dbReference type="InterPro" id="IPR026579">
    <property type="entry name" value="FtsQ"/>
</dbReference>
<dbReference type="PANTHER" id="PTHR35851:SF1">
    <property type="entry name" value="CELL DIVISION PROTEIN FTSQ"/>
    <property type="match status" value="1"/>
</dbReference>
<dbReference type="Pfam" id="PF03799">
    <property type="entry name" value="FtsQ_DivIB_C"/>
    <property type="match status" value="1"/>
</dbReference>
<protein>
    <submittedName>
        <fullName evidence="9">Uncharacterized protein</fullName>
    </submittedName>
</protein>
<evidence type="ECO:0000256" key="4">
    <source>
        <dbReference type="ARBA" id="ARBA00022692"/>
    </source>
</evidence>
<dbReference type="InterPro" id="IPR045335">
    <property type="entry name" value="FtsQ_C_sf"/>
</dbReference>
<dbReference type="EMBL" id="UINC01000328">
    <property type="protein sequence ID" value="SUZ53360.1"/>
    <property type="molecule type" value="Genomic_DNA"/>
</dbReference>
<feature type="domain" description="POTRA" evidence="8">
    <location>
        <begin position="64"/>
        <end position="96"/>
    </location>
</feature>
<keyword evidence="5" id="KW-0472">Membrane</keyword>
<dbReference type="Pfam" id="PF08478">
    <property type="entry name" value="POTRA_1"/>
    <property type="match status" value="1"/>
</dbReference>
<keyword evidence="4" id="KW-0812">Transmembrane</keyword>
<keyword evidence="2" id="KW-0997">Cell inner membrane</keyword>
<dbReference type="Gene3D" id="3.40.50.11690">
    <property type="entry name" value="Cell division protein FtsQ/DivIB"/>
    <property type="match status" value="1"/>
</dbReference>
<evidence type="ECO:0000256" key="1">
    <source>
        <dbReference type="ARBA" id="ARBA00022475"/>
    </source>
</evidence>
<keyword evidence="6" id="KW-0131">Cell cycle</keyword>
<dbReference type="InterPro" id="IPR013685">
    <property type="entry name" value="POTRA_FtsQ_type"/>
</dbReference>
<evidence type="ECO:0000256" key="2">
    <source>
        <dbReference type="ARBA" id="ARBA00022519"/>
    </source>
</evidence>
<dbReference type="PANTHER" id="PTHR35851">
    <property type="entry name" value="CELL DIVISION PROTEIN FTSQ"/>
    <property type="match status" value="1"/>
</dbReference>
<keyword evidence="1" id="KW-1003">Cell membrane</keyword>